<dbReference type="AlphaFoldDB" id="A0A0E9UAQ0"/>
<reference evidence="1" key="2">
    <citation type="journal article" date="2015" name="Fish Shellfish Immunol.">
        <title>Early steps in the European eel (Anguilla anguilla)-Vibrio vulnificus interaction in the gills: Role of the RtxA13 toxin.</title>
        <authorList>
            <person name="Callol A."/>
            <person name="Pajuelo D."/>
            <person name="Ebbesson L."/>
            <person name="Teles M."/>
            <person name="MacKenzie S."/>
            <person name="Amaro C."/>
        </authorList>
    </citation>
    <scope>NUCLEOTIDE SEQUENCE</scope>
</reference>
<name>A0A0E9UAQ0_ANGAN</name>
<accession>A0A0E9UAQ0</accession>
<evidence type="ECO:0000313" key="1">
    <source>
        <dbReference type="EMBL" id="JAH62250.1"/>
    </source>
</evidence>
<sequence>MVHKFGSLKKCNTIQNYFVFRFTLFFLYHNSLGPT</sequence>
<protein>
    <submittedName>
        <fullName evidence="1">Uncharacterized protein</fullName>
    </submittedName>
</protein>
<organism evidence="1">
    <name type="scientific">Anguilla anguilla</name>
    <name type="common">European freshwater eel</name>
    <name type="synonym">Muraena anguilla</name>
    <dbReference type="NCBI Taxonomy" id="7936"/>
    <lineage>
        <taxon>Eukaryota</taxon>
        <taxon>Metazoa</taxon>
        <taxon>Chordata</taxon>
        <taxon>Craniata</taxon>
        <taxon>Vertebrata</taxon>
        <taxon>Euteleostomi</taxon>
        <taxon>Actinopterygii</taxon>
        <taxon>Neopterygii</taxon>
        <taxon>Teleostei</taxon>
        <taxon>Anguilliformes</taxon>
        <taxon>Anguillidae</taxon>
        <taxon>Anguilla</taxon>
    </lineage>
</organism>
<proteinExistence type="predicted"/>
<dbReference type="EMBL" id="GBXM01046327">
    <property type="protein sequence ID" value="JAH62250.1"/>
    <property type="molecule type" value="Transcribed_RNA"/>
</dbReference>
<reference evidence="1" key="1">
    <citation type="submission" date="2014-11" db="EMBL/GenBank/DDBJ databases">
        <authorList>
            <person name="Amaro Gonzalez C."/>
        </authorList>
    </citation>
    <scope>NUCLEOTIDE SEQUENCE</scope>
</reference>